<feature type="transmembrane region" description="Helical" evidence="9">
    <location>
        <begin position="328"/>
        <end position="346"/>
    </location>
</feature>
<feature type="transmembrane region" description="Helical" evidence="9">
    <location>
        <begin position="213"/>
        <end position="230"/>
    </location>
</feature>
<keyword evidence="8 9" id="KW-0472">Membrane</keyword>
<feature type="transmembrane region" description="Helical" evidence="9">
    <location>
        <begin position="189"/>
        <end position="207"/>
    </location>
</feature>
<proteinExistence type="inferred from homology"/>
<evidence type="ECO:0000256" key="6">
    <source>
        <dbReference type="ARBA" id="ARBA00022692"/>
    </source>
</evidence>
<dbReference type="Proteomes" id="UP000548476">
    <property type="component" value="Unassembled WGS sequence"/>
</dbReference>
<feature type="transmembrane region" description="Helical" evidence="9">
    <location>
        <begin position="58"/>
        <end position="79"/>
    </location>
</feature>
<dbReference type="InterPro" id="IPR036259">
    <property type="entry name" value="MFS_trans_sf"/>
</dbReference>
<dbReference type="SUPFAM" id="SSF103473">
    <property type="entry name" value="MFS general substrate transporter"/>
    <property type="match status" value="1"/>
</dbReference>
<keyword evidence="6 9" id="KW-0812">Transmembrane</keyword>
<feature type="transmembrane region" description="Helical" evidence="9">
    <location>
        <begin position="146"/>
        <end position="168"/>
    </location>
</feature>
<feature type="transmembrane region" description="Helical" evidence="9">
    <location>
        <begin position="262"/>
        <end position="285"/>
    </location>
</feature>
<evidence type="ECO:0000256" key="5">
    <source>
        <dbReference type="ARBA" id="ARBA00022597"/>
    </source>
</evidence>
<evidence type="ECO:0000259" key="10">
    <source>
        <dbReference type="PROSITE" id="PS50850"/>
    </source>
</evidence>
<evidence type="ECO:0000256" key="7">
    <source>
        <dbReference type="ARBA" id="ARBA00022989"/>
    </source>
</evidence>
<keyword evidence="12" id="KW-1185">Reference proteome</keyword>
<evidence type="ECO:0000313" key="12">
    <source>
        <dbReference type="Proteomes" id="UP000548476"/>
    </source>
</evidence>
<dbReference type="InterPro" id="IPR020846">
    <property type="entry name" value="MFS_dom"/>
</dbReference>
<dbReference type="PANTHER" id="PTHR23535:SF2">
    <property type="entry name" value="SUGAR EFFLUX TRANSPORTER A-RELATED"/>
    <property type="match status" value="1"/>
</dbReference>
<evidence type="ECO:0000256" key="2">
    <source>
        <dbReference type="ARBA" id="ARBA00006523"/>
    </source>
</evidence>
<organism evidence="11 12">
    <name type="scientific">Phytomonospora endophytica</name>
    <dbReference type="NCBI Taxonomy" id="714109"/>
    <lineage>
        <taxon>Bacteria</taxon>
        <taxon>Bacillati</taxon>
        <taxon>Actinomycetota</taxon>
        <taxon>Actinomycetes</taxon>
        <taxon>Micromonosporales</taxon>
        <taxon>Micromonosporaceae</taxon>
        <taxon>Phytomonospora</taxon>
    </lineage>
</organism>
<evidence type="ECO:0000313" key="11">
    <source>
        <dbReference type="EMBL" id="MBB6034312.1"/>
    </source>
</evidence>
<protein>
    <submittedName>
        <fullName evidence="11">SET family sugar efflux transporter-like MFS transporter</fullName>
    </submittedName>
</protein>
<feature type="transmembrane region" description="Helical" evidence="9">
    <location>
        <begin position="413"/>
        <end position="434"/>
    </location>
</feature>
<dbReference type="RefSeq" id="WP_184787182.1">
    <property type="nucleotide sequence ID" value="NZ_BONT01000045.1"/>
</dbReference>
<keyword evidence="4" id="KW-1003">Cell membrane</keyword>
<dbReference type="GO" id="GO:0005886">
    <property type="term" value="C:plasma membrane"/>
    <property type="evidence" value="ECO:0007669"/>
    <property type="project" value="UniProtKB-SubCell"/>
</dbReference>
<keyword evidence="5" id="KW-0762">Sugar transport</keyword>
<name>A0A841FL83_9ACTN</name>
<dbReference type="PROSITE" id="PS50850">
    <property type="entry name" value="MFS"/>
    <property type="match status" value="1"/>
</dbReference>
<feature type="transmembrane region" description="Helical" evidence="9">
    <location>
        <begin position="352"/>
        <end position="374"/>
    </location>
</feature>
<feature type="transmembrane region" description="Helical" evidence="9">
    <location>
        <begin position="291"/>
        <end position="316"/>
    </location>
</feature>
<evidence type="ECO:0000256" key="3">
    <source>
        <dbReference type="ARBA" id="ARBA00022448"/>
    </source>
</evidence>
<feature type="domain" description="Major facilitator superfamily (MFS) profile" evidence="10">
    <location>
        <begin position="54"/>
        <end position="439"/>
    </location>
</feature>
<keyword evidence="3" id="KW-0813">Transport</keyword>
<comment type="similarity">
    <text evidence="2">Belongs to the major facilitator superfamily. Set transporter family.</text>
</comment>
<gene>
    <name evidence="11" type="ORF">HNR73_002162</name>
</gene>
<sequence>MPFKAPWQTAPSSNSMVRWSMTNGGNSGVTVEQVDRTFMRQLVEHFNVVWRQRSLRGLFGGLLLAGSAVSALVSLIPVFAVRELRADTADVGVYVTVVTLISIPIGLVAGRVTDQFADRRPFAVLATVWVFIGFVAVQFVGDFAGLLIVGVAFFTFVDTTNAQLLAYGREAVTGLPDSARPAIVSTLRTAYSFGYIVGPVVVAGLLALVDTRLSITAFGVLYLASALAYVRRRRSTPTRAPGDGRPDAPKNVAPAPPRPSHLYWIAAALILVTTAPVVRGSFLLLRATEDLAIPLAHMIAVLAIAPVAELVLMPLCGVAAGRWGTGRVVAAGAVVAVVEMLLLAVADRLWQLALLQLAGAFVIASVVGVGMALVQDLAGPRIGYGTSVFLATRAAGGVLGASVGGLIGARAGLGATFLAAAAASAIATVIIVLVNARGTRHART</sequence>
<evidence type="ECO:0000256" key="1">
    <source>
        <dbReference type="ARBA" id="ARBA00004651"/>
    </source>
</evidence>
<evidence type="ECO:0000256" key="9">
    <source>
        <dbReference type="SAM" id="Phobius"/>
    </source>
</evidence>
<dbReference type="AlphaFoldDB" id="A0A841FL83"/>
<evidence type="ECO:0000256" key="4">
    <source>
        <dbReference type="ARBA" id="ARBA00022475"/>
    </source>
</evidence>
<dbReference type="Gene3D" id="1.20.1250.20">
    <property type="entry name" value="MFS general substrate transporter like domains"/>
    <property type="match status" value="2"/>
</dbReference>
<dbReference type="InterPro" id="IPR011701">
    <property type="entry name" value="MFS"/>
</dbReference>
<keyword evidence="7 9" id="KW-1133">Transmembrane helix</keyword>
<reference evidence="11 12" key="1">
    <citation type="submission" date="2020-08" db="EMBL/GenBank/DDBJ databases">
        <title>Genomic Encyclopedia of Type Strains, Phase IV (KMG-IV): sequencing the most valuable type-strain genomes for metagenomic binning, comparative biology and taxonomic classification.</title>
        <authorList>
            <person name="Goeker M."/>
        </authorList>
    </citation>
    <scope>NUCLEOTIDE SEQUENCE [LARGE SCALE GENOMIC DNA]</scope>
    <source>
        <strain evidence="11 12">YIM 65646</strain>
    </source>
</reference>
<dbReference type="GO" id="GO:0022857">
    <property type="term" value="F:transmembrane transporter activity"/>
    <property type="evidence" value="ECO:0007669"/>
    <property type="project" value="InterPro"/>
</dbReference>
<dbReference type="EMBL" id="JACHGT010000004">
    <property type="protein sequence ID" value="MBB6034312.1"/>
    <property type="molecule type" value="Genomic_DNA"/>
</dbReference>
<comment type="caution">
    <text evidence="11">The sequence shown here is derived from an EMBL/GenBank/DDBJ whole genome shotgun (WGS) entry which is preliminary data.</text>
</comment>
<feature type="transmembrane region" description="Helical" evidence="9">
    <location>
        <begin position="91"/>
        <end position="110"/>
    </location>
</feature>
<evidence type="ECO:0000256" key="8">
    <source>
        <dbReference type="ARBA" id="ARBA00023136"/>
    </source>
</evidence>
<dbReference type="PANTHER" id="PTHR23535">
    <property type="entry name" value="SUGAR EFFLUX TRANSPORTER A-RELATED"/>
    <property type="match status" value="1"/>
</dbReference>
<comment type="subcellular location">
    <subcellularLocation>
        <location evidence="1">Cell membrane</location>
        <topology evidence="1">Multi-pass membrane protein</topology>
    </subcellularLocation>
</comment>
<dbReference type="Pfam" id="PF07690">
    <property type="entry name" value="MFS_1"/>
    <property type="match status" value="1"/>
</dbReference>
<feature type="transmembrane region" description="Helical" evidence="9">
    <location>
        <begin position="386"/>
        <end position="407"/>
    </location>
</feature>
<feature type="transmembrane region" description="Helical" evidence="9">
    <location>
        <begin position="122"/>
        <end position="140"/>
    </location>
</feature>
<accession>A0A841FL83</accession>